<evidence type="ECO:0000259" key="6">
    <source>
        <dbReference type="PROSITE" id="PS51294"/>
    </source>
</evidence>
<dbReference type="PROSITE" id="PS50090">
    <property type="entry name" value="MYB_LIKE"/>
    <property type="match status" value="2"/>
</dbReference>
<organism evidence="7 8">
    <name type="scientific">Parasitella parasitica</name>
    <dbReference type="NCBI Taxonomy" id="35722"/>
    <lineage>
        <taxon>Eukaryota</taxon>
        <taxon>Fungi</taxon>
        <taxon>Fungi incertae sedis</taxon>
        <taxon>Mucoromycota</taxon>
        <taxon>Mucoromycotina</taxon>
        <taxon>Mucoromycetes</taxon>
        <taxon>Mucorales</taxon>
        <taxon>Mucorineae</taxon>
        <taxon>Mucoraceae</taxon>
        <taxon>Parasitella</taxon>
    </lineage>
</organism>
<proteinExistence type="predicted"/>
<feature type="domain" description="Myb-like" evidence="5">
    <location>
        <begin position="76"/>
        <end position="126"/>
    </location>
</feature>
<evidence type="ECO:0000259" key="5">
    <source>
        <dbReference type="PROSITE" id="PS50090"/>
    </source>
</evidence>
<dbReference type="SMART" id="SM00717">
    <property type="entry name" value="SANT"/>
    <property type="match status" value="4"/>
</dbReference>
<evidence type="ECO:0000313" key="7">
    <source>
        <dbReference type="EMBL" id="CEP15297.1"/>
    </source>
</evidence>
<feature type="domain" description="HTH myb-type" evidence="6">
    <location>
        <begin position="81"/>
        <end position="130"/>
    </location>
</feature>
<dbReference type="Pfam" id="PF00249">
    <property type="entry name" value="Myb_DNA-binding"/>
    <property type="match status" value="1"/>
</dbReference>
<sequence length="325" mass="37913">MSALLKKAFSISRDTKFTLLCARVVFSTTITTKLLHTGIPHRRGQAVNEQDALSSHPRYAPVEVLRERAYRIEKEASLRSRCNWTPEEDEKLLELIKIHGTRWTMLSRQFVDRPPSVLLNRYALLQNKAARGPWTKEELKTLKDLGRGRPYQDIQDWEMIQQKMPEERPLFMIKQTYKHSLDPGIKHGKWSSDEVEKLRSLIFRLGEDNMEQVALMMGSRTPRQCLERWRWQMTTEKKGRFTSAEDAKIVAAVEQYGENFAVVAKVTGISRTPRHISQHYHNTLSPHIDRSEWTLEEEEQTYNACMKHGRDMCKAKEELGSKSFL</sequence>
<keyword evidence="1" id="KW-0805">Transcription regulation</keyword>
<dbReference type="PROSITE" id="PS51294">
    <property type="entry name" value="HTH_MYB"/>
    <property type="match status" value="3"/>
</dbReference>
<keyword evidence="3" id="KW-0804">Transcription</keyword>
<dbReference type="GO" id="GO:0019185">
    <property type="term" value="C:snRNA-activating protein complex"/>
    <property type="evidence" value="ECO:0007669"/>
    <property type="project" value="TreeGrafter"/>
</dbReference>
<dbReference type="GO" id="GO:0042795">
    <property type="term" value="P:snRNA transcription by RNA polymerase II"/>
    <property type="evidence" value="ECO:0007669"/>
    <property type="project" value="TreeGrafter"/>
</dbReference>
<keyword evidence="4" id="KW-0539">Nucleus</keyword>
<dbReference type="Gene3D" id="1.10.10.60">
    <property type="entry name" value="Homeodomain-like"/>
    <property type="match status" value="3"/>
</dbReference>
<evidence type="ECO:0000256" key="3">
    <source>
        <dbReference type="ARBA" id="ARBA00023163"/>
    </source>
</evidence>
<evidence type="ECO:0000256" key="2">
    <source>
        <dbReference type="ARBA" id="ARBA00023125"/>
    </source>
</evidence>
<evidence type="ECO:0008006" key="9">
    <source>
        <dbReference type="Google" id="ProtNLM"/>
    </source>
</evidence>
<dbReference type="STRING" id="35722.A0A0B7NIV1"/>
<dbReference type="Proteomes" id="UP000054107">
    <property type="component" value="Unassembled WGS sequence"/>
</dbReference>
<evidence type="ECO:0000256" key="1">
    <source>
        <dbReference type="ARBA" id="ARBA00023015"/>
    </source>
</evidence>
<name>A0A0B7NIV1_9FUNG</name>
<dbReference type="InterPro" id="IPR001005">
    <property type="entry name" value="SANT/Myb"/>
</dbReference>
<feature type="domain" description="Myb-like" evidence="5">
    <location>
        <begin position="182"/>
        <end position="233"/>
    </location>
</feature>
<dbReference type="PANTHER" id="PTHR46621:SF1">
    <property type="entry name" value="SNRNA-ACTIVATING PROTEIN COMPLEX SUBUNIT 4"/>
    <property type="match status" value="1"/>
</dbReference>
<keyword evidence="8" id="KW-1185">Reference proteome</keyword>
<dbReference type="InterPro" id="IPR051575">
    <property type="entry name" value="Myb-like_DNA-bd"/>
</dbReference>
<dbReference type="EMBL" id="LN732068">
    <property type="protein sequence ID" value="CEP15297.1"/>
    <property type="molecule type" value="Genomic_DNA"/>
</dbReference>
<dbReference type="Pfam" id="PF13921">
    <property type="entry name" value="Myb_DNA-bind_6"/>
    <property type="match status" value="2"/>
</dbReference>
<dbReference type="GO" id="GO:0000978">
    <property type="term" value="F:RNA polymerase II cis-regulatory region sequence-specific DNA binding"/>
    <property type="evidence" value="ECO:0007669"/>
    <property type="project" value="TreeGrafter"/>
</dbReference>
<dbReference type="AlphaFoldDB" id="A0A0B7NIV1"/>
<dbReference type="OrthoDB" id="2143914at2759"/>
<feature type="domain" description="HTH myb-type" evidence="6">
    <location>
        <begin position="238"/>
        <end position="288"/>
    </location>
</feature>
<dbReference type="GO" id="GO:0001006">
    <property type="term" value="F:RNA polymerase III type 3 promoter sequence-specific DNA binding"/>
    <property type="evidence" value="ECO:0007669"/>
    <property type="project" value="TreeGrafter"/>
</dbReference>
<protein>
    <recommendedName>
        <fullName evidence="9">HTH myb-type domain-containing protein</fullName>
    </recommendedName>
</protein>
<evidence type="ECO:0000256" key="4">
    <source>
        <dbReference type="ARBA" id="ARBA00023242"/>
    </source>
</evidence>
<accession>A0A0B7NIV1</accession>
<dbReference type="InterPro" id="IPR017930">
    <property type="entry name" value="Myb_dom"/>
</dbReference>
<dbReference type="GO" id="GO:0042796">
    <property type="term" value="P:snRNA transcription by RNA polymerase III"/>
    <property type="evidence" value="ECO:0007669"/>
    <property type="project" value="TreeGrafter"/>
</dbReference>
<dbReference type="CDD" id="cd00167">
    <property type="entry name" value="SANT"/>
    <property type="match status" value="2"/>
</dbReference>
<dbReference type="PANTHER" id="PTHR46621">
    <property type="entry name" value="SNRNA-ACTIVATING PROTEIN COMPLEX SUBUNIT 4"/>
    <property type="match status" value="1"/>
</dbReference>
<dbReference type="SUPFAM" id="SSF46689">
    <property type="entry name" value="Homeodomain-like"/>
    <property type="match status" value="4"/>
</dbReference>
<feature type="domain" description="HTH myb-type" evidence="6">
    <location>
        <begin position="182"/>
        <end position="237"/>
    </location>
</feature>
<dbReference type="InterPro" id="IPR009057">
    <property type="entry name" value="Homeodomain-like_sf"/>
</dbReference>
<gene>
    <name evidence="7" type="primary">PARPA_09504.1 scaffold 36791</name>
</gene>
<evidence type="ECO:0000313" key="8">
    <source>
        <dbReference type="Proteomes" id="UP000054107"/>
    </source>
</evidence>
<keyword evidence="2" id="KW-0238">DNA-binding</keyword>
<reference evidence="7 8" key="1">
    <citation type="submission" date="2014-09" db="EMBL/GenBank/DDBJ databases">
        <authorList>
            <person name="Ellenberger Sabrina"/>
        </authorList>
    </citation>
    <scope>NUCLEOTIDE SEQUENCE [LARGE SCALE GENOMIC DNA]</scope>
    <source>
        <strain evidence="7 8">CBS 412.66</strain>
    </source>
</reference>